<dbReference type="AlphaFoldDB" id="A0A7W6LJZ3"/>
<gene>
    <name evidence="2" type="ORF">GGQ72_003018</name>
</gene>
<feature type="compositionally biased region" description="Low complexity" evidence="1">
    <location>
        <begin position="30"/>
        <end position="42"/>
    </location>
</feature>
<protein>
    <submittedName>
        <fullName evidence="2">Uncharacterized protein</fullName>
    </submittedName>
</protein>
<evidence type="ECO:0000256" key="1">
    <source>
        <dbReference type="SAM" id="MobiDB-lite"/>
    </source>
</evidence>
<sequence>MIKKEGPRRFNQSVDTSKTPEQEEQEAKAKPASKPPTSFGTK</sequence>
<evidence type="ECO:0000313" key="2">
    <source>
        <dbReference type="EMBL" id="MBB4144461.1"/>
    </source>
</evidence>
<keyword evidence="3" id="KW-1185">Reference proteome</keyword>
<reference evidence="2 3" key="1">
    <citation type="submission" date="2020-08" db="EMBL/GenBank/DDBJ databases">
        <title>Genomic Encyclopedia of Type Strains, Phase IV (KMG-IV): sequencing the most valuable type-strain genomes for metagenomic binning, comparative biology and taxonomic classification.</title>
        <authorList>
            <person name="Goeker M."/>
        </authorList>
    </citation>
    <scope>NUCLEOTIDE SEQUENCE [LARGE SCALE GENOMIC DNA]</scope>
    <source>
        <strain evidence="2 3">DSM 29514</strain>
    </source>
</reference>
<proteinExistence type="predicted"/>
<dbReference type="EMBL" id="JACIEC010000003">
    <property type="protein sequence ID" value="MBB4144461.1"/>
    <property type="molecule type" value="Genomic_DNA"/>
</dbReference>
<accession>A0A7W6LJZ3</accession>
<dbReference type="Proteomes" id="UP000519897">
    <property type="component" value="Unassembled WGS sequence"/>
</dbReference>
<comment type="caution">
    <text evidence="2">The sequence shown here is derived from an EMBL/GenBank/DDBJ whole genome shotgun (WGS) entry which is preliminary data.</text>
</comment>
<dbReference type="RefSeq" id="WP_280139217.1">
    <property type="nucleotide sequence ID" value="NZ_CP049249.1"/>
</dbReference>
<organism evidence="2 3">
    <name type="scientific">Rhizobium rhizoryzae</name>
    <dbReference type="NCBI Taxonomy" id="451876"/>
    <lineage>
        <taxon>Bacteria</taxon>
        <taxon>Pseudomonadati</taxon>
        <taxon>Pseudomonadota</taxon>
        <taxon>Alphaproteobacteria</taxon>
        <taxon>Hyphomicrobiales</taxon>
        <taxon>Rhizobiaceae</taxon>
        <taxon>Rhizobium/Agrobacterium group</taxon>
        <taxon>Rhizobium</taxon>
    </lineage>
</organism>
<feature type="region of interest" description="Disordered" evidence="1">
    <location>
        <begin position="1"/>
        <end position="42"/>
    </location>
</feature>
<name>A0A7W6LJZ3_9HYPH</name>
<evidence type="ECO:0000313" key="3">
    <source>
        <dbReference type="Proteomes" id="UP000519897"/>
    </source>
</evidence>
<feature type="compositionally biased region" description="Basic and acidic residues" evidence="1">
    <location>
        <begin position="18"/>
        <end position="29"/>
    </location>
</feature>